<evidence type="ECO:0000313" key="3">
    <source>
        <dbReference type="Proteomes" id="UP000236161"/>
    </source>
</evidence>
<keyword evidence="1" id="KW-0812">Transmembrane</keyword>
<protein>
    <submittedName>
        <fullName evidence="2">Uncharacterized protein</fullName>
    </submittedName>
</protein>
<proteinExistence type="predicted"/>
<dbReference type="Proteomes" id="UP000236161">
    <property type="component" value="Unassembled WGS sequence"/>
</dbReference>
<dbReference type="OrthoDB" id="723791at2759"/>
<dbReference type="EMBL" id="KZ454189">
    <property type="protein sequence ID" value="PKA46365.1"/>
    <property type="molecule type" value="Genomic_DNA"/>
</dbReference>
<keyword evidence="3" id="KW-1185">Reference proteome</keyword>
<evidence type="ECO:0000313" key="2">
    <source>
        <dbReference type="EMBL" id="PKA46365.1"/>
    </source>
</evidence>
<name>A0A2H9ZSU6_9ASPA</name>
<reference evidence="2 3" key="1">
    <citation type="journal article" date="2017" name="Nature">
        <title>The Apostasia genome and the evolution of orchids.</title>
        <authorList>
            <person name="Zhang G.Q."/>
            <person name="Liu K.W."/>
            <person name="Li Z."/>
            <person name="Lohaus R."/>
            <person name="Hsiao Y.Y."/>
            <person name="Niu S.C."/>
            <person name="Wang J.Y."/>
            <person name="Lin Y.C."/>
            <person name="Xu Q."/>
            <person name="Chen L.J."/>
            <person name="Yoshida K."/>
            <person name="Fujiwara S."/>
            <person name="Wang Z.W."/>
            <person name="Zhang Y.Q."/>
            <person name="Mitsuda N."/>
            <person name="Wang M."/>
            <person name="Liu G.H."/>
            <person name="Pecoraro L."/>
            <person name="Huang H.X."/>
            <person name="Xiao X.J."/>
            <person name="Lin M."/>
            <person name="Wu X.Y."/>
            <person name="Wu W.L."/>
            <person name="Chen Y.Y."/>
            <person name="Chang S.B."/>
            <person name="Sakamoto S."/>
            <person name="Ohme-Takagi M."/>
            <person name="Yagi M."/>
            <person name="Zeng S.J."/>
            <person name="Shen C.Y."/>
            <person name="Yeh C.M."/>
            <person name="Luo Y.B."/>
            <person name="Tsai W.C."/>
            <person name="Van de Peer Y."/>
            <person name="Liu Z.J."/>
        </authorList>
    </citation>
    <scope>NUCLEOTIDE SEQUENCE [LARGE SCALE GENOMIC DNA]</scope>
    <source>
        <strain evidence="3">cv. Shenzhen</strain>
        <tissue evidence="2">Stem</tissue>
    </source>
</reference>
<feature type="transmembrane region" description="Helical" evidence="1">
    <location>
        <begin position="63"/>
        <end position="84"/>
    </location>
</feature>
<organism evidence="2 3">
    <name type="scientific">Apostasia shenzhenica</name>
    <dbReference type="NCBI Taxonomy" id="1088818"/>
    <lineage>
        <taxon>Eukaryota</taxon>
        <taxon>Viridiplantae</taxon>
        <taxon>Streptophyta</taxon>
        <taxon>Embryophyta</taxon>
        <taxon>Tracheophyta</taxon>
        <taxon>Spermatophyta</taxon>
        <taxon>Magnoliopsida</taxon>
        <taxon>Liliopsida</taxon>
        <taxon>Asparagales</taxon>
        <taxon>Orchidaceae</taxon>
        <taxon>Apostasioideae</taxon>
        <taxon>Apostasia</taxon>
    </lineage>
</organism>
<gene>
    <name evidence="2" type="ORF">AXF42_Ash021668</name>
</gene>
<accession>A0A2H9ZSU6</accession>
<keyword evidence="1" id="KW-0472">Membrane</keyword>
<dbReference type="AlphaFoldDB" id="A0A2H9ZSU6"/>
<keyword evidence="1" id="KW-1133">Transmembrane helix</keyword>
<sequence length="119" mass="13157">MWEVVNALLGFWTEELRGFSIGGIIISISVDDIALIAGLPGQEKTMDTILANKDDLNPDADKLCVQLTILYLWGCVMFLIHARIVVRLIEHVNLCEGLKPSNPDALLGMLQFGRGMRSC</sequence>
<evidence type="ECO:0000256" key="1">
    <source>
        <dbReference type="SAM" id="Phobius"/>
    </source>
</evidence>